<name>X0VGT6_9ZZZZ</name>
<evidence type="ECO:0000313" key="1">
    <source>
        <dbReference type="EMBL" id="GAF99760.1"/>
    </source>
</evidence>
<dbReference type="AlphaFoldDB" id="X0VGT6"/>
<dbReference type="Gene3D" id="1.10.510.10">
    <property type="entry name" value="Transferase(Phosphotransferase) domain 1"/>
    <property type="match status" value="1"/>
</dbReference>
<dbReference type="InterPro" id="IPR011009">
    <property type="entry name" value="Kinase-like_dom_sf"/>
</dbReference>
<proteinExistence type="predicted"/>
<dbReference type="EMBL" id="BARS01027553">
    <property type="protein sequence ID" value="GAF99760.1"/>
    <property type="molecule type" value="Genomic_DNA"/>
</dbReference>
<organism evidence="1">
    <name type="scientific">marine sediment metagenome</name>
    <dbReference type="NCBI Taxonomy" id="412755"/>
    <lineage>
        <taxon>unclassified sequences</taxon>
        <taxon>metagenomes</taxon>
        <taxon>ecological metagenomes</taxon>
    </lineage>
</organism>
<dbReference type="SUPFAM" id="SSF56112">
    <property type="entry name" value="Protein kinase-like (PK-like)"/>
    <property type="match status" value="1"/>
</dbReference>
<sequence>MLGKVLLLEKAQVINDRGNNRDLRVYRRKSVWVGRGMVARCERLLNFVEKRYYAAHNQDSILATHYDTEVHILKEVEGVQGIPNMLAHSKMLPLGAQVIYMDYCGEPLSLSNCPRNWREQATKLGDALNDLGIYHGDINVRNICIRDGQLYLIDFGLISAIKPAQSFAESIQTILDDLALPKHRQKNTEILQRRLRRPRKGR</sequence>
<gene>
    <name evidence="1" type="ORF">S01H1_43261</name>
</gene>
<comment type="caution">
    <text evidence="1">The sequence shown here is derived from an EMBL/GenBank/DDBJ whole genome shotgun (WGS) entry which is preliminary data.</text>
</comment>
<reference evidence="1" key="1">
    <citation type="journal article" date="2014" name="Front. Microbiol.">
        <title>High frequency of phylogenetically diverse reductive dehalogenase-homologous genes in deep subseafloor sedimentary metagenomes.</title>
        <authorList>
            <person name="Kawai M."/>
            <person name="Futagami T."/>
            <person name="Toyoda A."/>
            <person name="Takaki Y."/>
            <person name="Nishi S."/>
            <person name="Hori S."/>
            <person name="Arai W."/>
            <person name="Tsubouchi T."/>
            <person name="Morono Y."/>
            <person name="Uchiyama I."/>
            <person name="Ito T."/>
            <person name="Fujiyama A."/>
            <person name="Inagaki F."/>
            <person name="Takami H."/>
        </authorList>
    </citation>
    <scope>NUCLEOTIDE SEQUENCE</scope>
    <source>
        <strain evidence="1">Expedition CK06-06</strain>
    </source>
</reference>
<accession>X0VGT6</accession>
<protein>
    <submittedName>
        <fullName evidence="1">Uncharacterized protein</fullName>
    </submittedName>
</protein>